<organism evidence="2">
    <name type="scientific">Caenorhabditis remanei</name>
    <name type="common">Caenorhabditis vulgaris</name>
    <dbReference type="NCBI Taxonomy" id="31234"/>
    <lineage>
        <taxon>Eukaryota</taxon>
        <taxon>Metazoa</taxon>
        <taxon>Ecdysozoa</taxon>
        <taxon>Nematoda</taxon>
        <taxon>Chromadorea</taxon>
        <taxon>Rhabditida</taxon>
        <taxon>Rhabditina</taxon>
        <taxon>Rhabditomorpha</taxon>
        <taxon>Rhabditoidea</taxon>
        <taxon>Rhabditidae</taxon>
        <taxon>Peloderinae</taxon>
        <taxon>Caenorhabditis</taxon>
    </lineage>
</organism>
<keyword evidence="2" id="KW-1185">Reference proteome</keyword>
<dbReference type="HOGENOM" id="CLU_1476495_0_0_1"/>
<dbReference type="EMBL" id="DS268452">
    <property type="protein sequence ID" value="EFP04060.1"/>
    <property type="molecule type" value="Genomic_DNA"/>
</dbReference>
<evidence type="ECO:0000313" key="2">
    <source>
        <dbReference type="Proteomes" id="UP000008281"/>
    </source>
</evidence>
<dbReference type="AlphaFoldDB" id="E3MKH6"/>
<gene>
    <name evidence="1" type="ORF">CRE_27684</name>
</gene>
<dbReference type="Proteomes" id="UP000008281">
    <property type="component" value="Unassembled WGS sequence"/>
</dbReference>
<reference evidence="1" key="1">
    <citation type="submission" date="2007-07" db="EMBL/GenBank/DDBJ databases">
        <title>PCAP assembly of the Caenorhabditis remanei genome.</title>
        <authorList>
            <consortium name="The Caenorhabditis remanei Sequencing Consortium"/>
            <person name="Wilson R.K."/>
        </authorList>
    </citation>
    <scope>NUCLEOTIDE SEQUENCE [LARGE SCALE GENOMIC DNA]</scope>
    <source>
        <strain evidence="1">PB4641</strain>
    </source>
</reference>
<evidence type="ECO:0000313" key="1">
    <source>
        <dbReference type="EMBL" id="EFP04060.1"/>
    </source>
</evidence>
<proteinExistence type="predicted"/>
<accession>E3MKH6</accession>
<protein>
    <submittedName>
        <fullName evidence="1">Uncharacterized protein</fullName>
    </submittedName>
</protein>
<name>E3MKH6_CAERE</name>
<sequence>MSVAIQMDEERDNWLNFVAKGNKMNRMEICVIYIDLLDEKDEKLHYIDKDSMMMTGNRRFSLRQRMFVGSIESETGLQKGFIYIVQSKFNHSNQGIDVNLPLCCDIEKINALEIIAMAKSHMLTNSQRTIVRDYMLPCGSDQHTRTQVFIQKLSHLEEENAILGIGRQAINSMRNVVASIFSW</sequence>